<evidence type="ECO:0000313" key="2">
    <source>
        <dbReference type="EMBL" id="TXD34831.1"/>
    </source>
</evidence>
<organism evidence="2 3">
    <name type="scientific">Lujinxingia vulgaris</name>
    <dbReference type="NCBI Taxonomy" id="2600176"/>
    <lineage>
        <taxon>Bacteria</taxon>
        <taxon>Deltaproteobacteria</taxon>
        <taxon>Bradymonadales</taxon>
        <taxon>Lujinxingiaceae</taxon>
        <taxon>Lujinxingia</taxon>
    </lineage>
</organism>
<gene>
    <name evidence="2" type="ORF">FRC96_12285</name>
</gene>
<dbReference type="GO" id="GO:0005507">
    <property type="term" value="F:copper ion binding"/>
    <property type="evidence" value="ECO:0007669"/>
    <property type="project" value="TreeGrafter"/>
</dbReference>
<sequence length="104" mass="11703">MVRVVLCNCPPEDAPGLARQLVEERLAACVNVIPGVTSFYMWEGELCEDQEHTLLIKTTEERYPELSARLAELHPYSVPEDIALDSARVAAAYHSWVHETLSHN</sequence>
<proteinExistence type="inferred from homology"/>
<dbReference type="SUPFAM" id="SSF54913">
    <property type="entry name" value="GlnB-like"/>
    <property type="match status" value="1"/>
</dbReference>
<name>A0A5C6X5D7_9DELT</name>
<dbReference type="Gene3D" id="3.30.70.120">
    <property type="match status" value="1"/>
</dbReference>
<dbReference type="RefSeq" id="WP_146974782.1">
    <property type="nucleotide sequence ID" value="NZ_VOSL01000053.1"/>
</dbReference>
<dbReference type="EMBL" id="VOSL01000053">
    <property type="protein sequence ID" value="TXD34831.1"/>
    <property type="molecule type" value="Genomic_DNA"/>
</dbReference>
<dbReference type="OrthoDB" id="37622at2"/>
<dbReference type="InterPro" id="IPR015867">
    <property type="entry name" value="N-reg_PII/ATP_PRibTrfase_C"/>
</dbReference>
<reference evidence="2 3" key="1">
    <citation type="submission" date="2019-08" db="EMBL/GenBank/DDBJ databases">
        <title>Bradymonadales sp. TMQ2.</title>
        <authorList>
            <person name="Liang Q."/>
        </authorList>
    </citation>
    <scope>NUCLEOTIDE SEQUENCE [LARGE SCALE GENOMIC DNA]</scope>
    <source>
        <strain evidence="2 3">TMQ2</strain>
    </source>
</reference>
<dbReference type="GO" id="GO:0010038">
    <property type="term" value="P:response to metal ion"/>
    <property type="evidence" value="ECO:0007669"/>
    <property type="project" value="InterPro"/>
</dbReference>
<dbReference type="PANTHER" id="PTHR23419:SF8">
    <property type="entry name" value="FI09726P"/>
    <property type="match status" value="1"/>
</dbReference>
<accession>A0A5C6X5D7</accession>
<dbReference type="PANTHER" id="PTHR23419">
    <property type="entry name" value="DIVALENT CATION TOLERANCE CUTA-RELATED"/>
    <property type="match status" value="1"/>
</dbReference>
<comment type="caution">
    <text evidence="2">The sequence shown here is derived from an EMBL/GenBank/DDBJ whole genome shotgun (WGS) entry which is preliminary data.</text>
</comment>
<dbReference type="Pfam" id="PF03091">
    <property type="entry name" value="CutA1"/>
    <property type="match status" value="1"/>
</dbReference>
<protein>
    <submittedName>
        <fullName evidence="2">Divalent-cation tolerance protein CutA</fullName>
    </submittedName>
</protein>
<dbReference type="InterPro" id="IPR011322">
    <property type="entry name" value="N-reg_PII-like_a/b"/>
</dbReference>
<dbReference type="Proteomes" id="UP000321046">
    <property type="component" value="Unassembled WGS sequence"/>
</dbReference>
<dbReference type="InterPro" id="IPR004323">
    <property type="entry name" value="Ion_tolerance_CutA"/>
</dbReference>
<comment type="similarity">
    <text evidence="1">Belongs to the CutA family.</text>
</comment>
<dbReference type="AlphaFoldDB" id="A0A5C6X5D7"/>
<evidence type="ECO:0000256" key="1">
    <source>
        <dbReference type="ARBA" id="ARBA00010169"/>
    </source>
</evidence>
<evidence type="ECO:0000313" key="3">
    <source>
        <dbReference type="Proteomes" id="UP000321046"/>
    </source>
</evidence>